<keyword evidence="2" id="KW-0812">Transmembrane</keyword>
<dbReference type="EMBL" id="JAEVHI010000003">
    <property type="protein sequence ID" value="KAG5296034.1"/>
    <property type="molecule type" value="Genomic_DNA"/>
</dbReference>
<name>A0A8H7YPC8_AJECA</name>
<accession>A0A8H7YPC8</accession>
<keyword evidence="2" id="KW-0472">Membrane</keyword>
<evidence type="ECO:0000256" key="1">
    <source>
        <dbReference type="SAM" id="MobiDB-lite"/>
    </source>
</evidence>
<proteinExistence type="predicted"/>
<dbReference type="AlphaFoldDB" id="A0A8H7YPC8"/>
<sequence length="102" mass="11722">MLYMTSGIPKKKKKKSHSSQDSISDRLLRSTVMHTSLGPYDEKFVCFSFSSKDYDMSHILSLLIVPTLIFLHSYLTLSVSLLPYIYSNIASSTVSNFRWCRM</sequence>
<feature type="transmembrane region" description="Helical" evidence="2">
    <location>
        <begin position="59"/>
        <end position="86"/>
    </location>
</feature>
<comment type="caution">
    <text evidence="3">The sequence shown here is derived from an EMBL/GenBank/DDBJ whole genome shotgun (WGS) entry which is preliminary data.</text>
</comment>
<dbReference type="VEuPathDB" id="FungiDB:I7I52_06512"/>
<protein>
    <submittedName>
        <fullName evidence="3">Uncharacterized protein</fullName>
    </submittedName>
</protein>
<feature type="region of interest" description="Disordered" evidence="1">
    <location>
        <begin position="1"/>
        <end position="25"/>
    </location>
</feature>
<evidence type="ECO:0000313" key="3">
    <source>
        <dbReference type="EMBL" id="KAG5296034.1"/>
    </source>
</evidence>
<evidence type="ECO:0000313" key="4">
    <source>
        <dbReference type="Proteomes" id="UP000670092"/>
    </source>
</evidence>
<gene>
    <name evidence="3" type="ORF">I7I52_06512</name>
</gene>
<dbReference type="Proteomes" id="UP000670092">
    <property type="component" value="Unassembled WGS sequence"/>
</dbReference>
<keyword evidence="2" id="KW-1133">Transmembrane helix</keyword>
<reference evidence="3 4" key="1">
    <citation type="submission" date="2021-01" db="EMBL/GenBank/DDBJ databases">
        <title>Chromosome-level genome assembly of a human fungal pathogen reveals clustering of transcriptionally co-regulated genes.</title>
        <authorList>
            <person name="Voorhies M."/>
            <person name="Cohen S."/>
            <person name="Shea T.P."/>
            <person name="Petrus S."/>
            <person name="Munoz J.F."/>
            <person name="Poplawski S."/>
            <person name="Goldman W.E."/>
            <person name="Michael T."/>
            <person name="Cuomo C.A."/>
            <person name="Sil A."/>
            <person name="Beyhan S."/>
        </authorList>
    </citation>
    <scope>NUCLEOTIDE SEQUENCE [LARGE SCALE GENOMIC DNA]</scope>
    <source>
        <strain evidence="3 4">G184AR</strain>
    </source>
</reference>
<evidence type="ECO:0000256" key="2">
    <source>
        <dbReference type="SAM" id="Phobius"/>
    </source>
</evidence>
<organism evidence="3 4">
    <name type="scientific">Ajellomyces capsulatus</name>
    <name type="common">Darling's disease fungus</name>
    <name type="synonym">Histoplasma capsulatum</name>
    <dbReference type="NCBI Taxonomy" id="5037"/>
    <lineage>
        <taxon>Eukaryota</taxon>
        <taxon>Fungi</taxon>
        <taxon>Dikarya</taxon>
        <taxon>Ascomycota</taxon>
        <taxon>Pezizomycotina</taxon>
        <taxon>Eurotiomycetes</taxon>
        <taxon>Eurotiomycetidae</taxon>
        <taxon>Onygenales</taxon>
        <taxon>Ajellomycetaceae</taxon>
        <taxon>Histoplasma</taxon>
    </lineage>
</organism>